<accession>A0AA39X5W0</accession>
<keyword evidence="2" id="KW-1185">Reference proteome</keyword>
<comment type="caution">
    <text evidence="1">The sequence shown here is derived from an EMBL/GenBank/DDBJ whole genome shotgun (WGS) entry which is preliminary data.</text>
</comment>
<organism evidence="1 2">
    <name type="scientific">Immersiella caudata</name>
    <dbReference type="NCBI Taxonomy" id="314043"/>
    <lineage>
        <taxon>Eukaryota</taxon>
        <taxon>Fungi</taxon>
        <taxon>Dikarya</taxon>
        <taxon>Ascomycota</taxon>
        <taxon>Pezizomycotina</taxon>
        <taxon>Sordariomycetes</taxon>
        <taxon>Sordariomycetidae</taxon>
        <taxon>Sordariales</taxon>
        <taxon>Lasiosphaeriaceae</taxon>
        <taxon>Immersiella</taxon>
    </lineage>
</organism>
<dbReference type="EMBL" id="JAULSU010000002">
    <property type="protein sequence ID" value="KAK0627843.1"/>
    <property type="molecule type" value="Genomic_DNA"/>
</dbReference>
<dbReference type="AlphaFoldDB" id="A0AA39X5W0"/>
<reference evidence="1" key="1">
    <citation type="submission" date="2023-06" db="EMBL/GenBank/DDBJ databases">
        <title>Genome-scale phylogeny and comparative genomics of the fungal order Sordariales.</title>
        <authorList>
            <consortium name="Lawrence Berkeley National Laboratory"/>
            <person name="Hensen N."/>
            <person name="Bonometti L."/>
            <person name="Westerberg I."/>
            <person name="Brannstrom I.O."/>
            <person name="Guillou S."/>
            <person name="Cros-Aarteil S."/>
            <person name="Calhoun S."/>
            <person name="Haridas S."/>
            <person name="Kuo A."/>
            <person name="Mondo S."/>
            <person name="Pangilinan J."/>
            <person name="Riley R."/>
            <person name="Labutti K."/>
            <person name="Andreopoulos B."/>
            <person name="Lipzen A."/>
            <person name="Chen C."/>
            <person name="Yanf M."/>
            <person name="Daum C."/>
            <person name="Ng V."/>
            <person name="Clum A."/>
            <person name="Steindorff A."/>
            <person name="Ohm R."/>
            <person name="Martin F."/>
            <person name="Silar P."/>
            <person name="Natvig D."/>
            <person name="Lalanne C."/>
            <person name="Gautier V."/>
            <person name="Ament-Velasquez S.L."/>
            <person name="Kruys A."/>
            <person name="Hutchinson M.I."/>
            <person name="Powell A.J."/>
            <person name="Barry K."/>
            <person name="Miller A.N."/>
            <person name="Grigoriev I.V."/>
            <person name="Debuchy R."/>
            <person name="Gladieux P."/>
            <person name="Thoren M.H."/>
            <person name="Johannesson H."/>
        </authorList>
    </citation>
    <scope>NUCLEOTIDE SEQUENCE</scope>
    <source>
        <strain evidence="1">CBS 606.72</strain>
    </source>
</reference>
<proteinExistence type="predicted"/>
<name>A0AA39X5W0_9PEZI</name>
<protein>
    <submittedName>
        <fullName evidence="1">Uncharacterized protein</fullName>
    </submittedName>
</protein>
<gene>
    <name evidence="1" type="ORF">B0T14DRAFT_563614</name>
</gene>
<dbReference type="Proteomes" id="UP001175000">
    <property type="component" value="Unassembled WGS sequence"/>
</dbReference>
<evidence type="ECO:0000313" key="2">
    <source>
        <dbReference type="Proteomes" id="UP001175000"/>
    </source>
</evidence>
<sequence>MAHIIPQELQDMIYRQAYSLLGINFFALESLESCVGLRPSGRFALTHRGIGPVPVPQREPLCMLRPPCVRPKDNTLWWMPDESVDNGNLSCPRTTFYNGQNPPAYTTRFNLNRLFKRSAFGVGRTLTRHYNWDGMHLKTQKTGTTTSHDGRPMNKIPNRISYHHWFGTPYGPTGFERFFDMEELFFLDYAVRLKAEMAPGSEARRWRGGKYDFFEVLEGDGAWERIKDDQTDTTCVEDFDVASAIADAKEHHCLLENVRLVLRGHRR</sequence>
<evidence type="ECO:0000313" key="1">
    <source>
        <dbReference type="EMBL" id="KAK0627843.1"/>
    </source>
</evidence>